<feature type="compositionally biased region" description="Polar residues" evidence="1">
    <location>
        <begin position="1011"/>
        <end position="1054"/>
    </location>
</feature>
<feature type="region of interest" description="Disordered" evidence="1">
    <location>
        <begin position="1084"/>
        <end position="1120"/>
    </location>
</feature>
<organism evidence="2">
    <name type="scientific">Amphora coffeiformis</name>
    <dbReference type="NCBI Taxonomy" id="265554"/>
    <lineage>
        <taxon>Eukaryota</taxon>
        <taxon>Sar</taxon>
        <taxon>Stramenopiles</taxon>
        <taxon>Ochrophyta</taxon>
        <taxon>Bacillariophyta</taxon>
        <taxon>Bacillariophyceae</taxon>
        <taxon>Bacillariophycidae</taxon>
        <taxon>Thalassiophysales</taxon>
        <taxon>Catenulaceae</taxon>
        <taxon>Amphora</taxon>
    </lineage>
</organism>
<feature type="compositionally biased region" description="Acidic residues" evidence="1">
    <location>
        <begin position="29"/>
        <end position="40"/>
    </location>
</feature>
<evidence type="ECO:0000313" key="2">
    <source>
        <dbReference type="EMBL" id="CAE0403744.1"/>
    </source>
</evidence>
<protein>
    <submittedName>
        <fullName evidence="2">Uncharacterized protein</fullName>
    </submittedName>
</protein>
<feature type="compositionally biased region" description="Low complexity" evidence="1">
    <location>
        <begin position="134"/>
        <end position="149"/>
    </location>
</feature>
<feature type="region of interest" description="Disordered" evidence="1">
    <location>
        <begin position="1"/>
        <end position="40"/>
    </location>
</feature>
<name>A0A7S3P3B0_9STRA</name>
<dbReference type="AlphaFoldDB" id="A0A7S3P3B0"/>
<dbReference type="EMBL" id="HBIM01002210">
    <property type="protein sequence ID" value="CAE0403744.1"/>
    <property type="molecule type" value="Transcribed_RNA"/>
</dbReference>
<feature type="compositionally biased region" description="Polar residues" evidence="1">
    <location>
        <begin position="1085"/>
        <end position="1097"/>
    </location>
</feature>
<proteinExistence type="predicted"/>
<feature type="compositionally biased region" description="Polar residues" evidence="1">
    <location>
        <begin position="174"/>
        <end position="185"/>
    </location>
</feature>
<feature type="region of interest" description="Disordered" evidence="1">
    <location>
        <begin position="1002"/>
        <end position="1054"/>
    </location>
</feature>
<evidence type="ECO:0000256" key="1">
    <source>
        <dbReference type="SAM" id="MobiDB-lite"/>
    </source>
</evidence>
<feature type="compositionally biased region" description="Low complexity" evidence="1">
    <location>
        <begin position="193"/>
        <end position="216"/>
    </location>
</feature>
<sequence length="1198" mass="129624">MANISGSTEPEDSHDSQIYDTSENKEAWMEEEPAAADDIDPLDELHEMHANDGPVNNAFDIGNIDLSIFDPGQQFSLISQVLSQQHEWKQSEAERQHEVTSQQLHNEAVNHVREAAMAAIQASPARSGRSTPRSNHSSPSICNHSSPSSKRLFPTGGSANNVFTTPAPFASRKSGPTMSTASQRQGETKKARTTSATSKPPVHPRTGSSSGRPPSSATVHAPFIAKQPSSGARKLDYKVSLNAMTTNSTHNRPSFALKQPLQQLCKKEKGFLSKAVAGMSMEQLQTTFEEDLVQTLVQQLEEIEQLEIDLDKLPQVDLHDLITNLTEKDGQHTVVGISIAGKIDVIVSIAGIEEDSISFEDATSGIGFRSSFSVCDANADYAISAHCRTEAGSLILGKLLALYGGPGASLAGPSGEGPPDSVLLLDFSDCGRVTFPELQISKLSLSAIQQVQLTGLTRKIKFHDCRFEDDGYAFCDALKNTPCATIKIEISGSMPLSLETLKDMFSISIEQRIELVLTDRAMQSAIESWSSELLSHLSLLLRQADLSSVWLPLDALDVADLEVDAKGIALNKPVLKGELVDVAIFTANLVMAVKDSRTAVFQAVQFGHYGALFKFDPLGVESIQENASKRASKNFFRIFRETLGLEQLDQDEDNNPEDKLPLIPNIKETKPIDIWAEACAKRNESFQCPSCGQLSPKDQTHCSVCESIIAYRCPSCNLSNLILVSHCTNCKEANPTWRCPGPRCGKINSIKELNCTNSKCQQLKPAWICLVCAKGGDTEGKCLHCEANKLRAINNNASTSTTAKPPFRGNSGSISEVALLNNTKPTAVETEDSLLGLIAEHEGKLFSAIGNSVIYCKSPNAYFSLAGLDTDKEVVAQQIEGHRKNVEEQHGSLAGLTLKFAWTNVRTNKSLNKVLIIHGANKPSLQEACEFVVGYVLANIPVGKILNTVCVEGWGGGMIETVTSIVNRFQSFISTGNWTQVKVKFVSQIAFQLVKAASSATDEKKAHESASRTTFGYINDPSPQSAFDSNSCGFAAGNSQEQQPQTSKPSANDATPTFASAFASGVDTAAPSFLFSASGVGKAASESNPSFSRNQVSKPVAGHEDSAPRSSSTSVTSLIEQEPQTSLLSYVEVRGGQKVDFMFECNDNVGKYTVRNKEGHLLTFSAKLKFGSTSHCLKCIESGYRQGKACHHHRGHFC</sequence>
<gene>
    <name evidence="2" type="ORF">ACOF00016_LOCUS1934</name>
</gene>
<accession>A0A7S3P3B0</accession>
<feature type="region of interest" description="Disordered" evidence="1">
    <location>
        <begin position="119"/>
        <end position="229"/>
    </location>
</feature>
<reference evidence="2" key="1">
    <citation type="submission" date="2021-01" db="EMBL/GenBank/DDBJ databases">
        <authorList>
            <person name="Corre E."/>
            <person name="Pelletier E."/>
            <person name="Niang G."/>
            <person name="Scheremetjew M."/>
            <person name="Finn R."/>
            <person name="Kale V."/>
            <person name="Holt S."/>
            <person name="Cochrane G."/>
            <person name="Meng A."/>
            <person name="Brown T."/>
            <person name="Cohen L."/>
        </authorList>
    </citation>
    <scope>NUCLEOTIDE SEQUENCE</scope>
    <source>
        <strain evidence="2">CCMP127</strain>
    </source>
</reference>
<feature type="compositionally biased region" description="Basic and acidic residues" evidence="1">
    <location>
        <begin position="11"/>
        <end position="28"/>
    </location>
</feature>